<reference evidence="3" key="1">
    <citation type="submission" date="2015-07" db="EMBL/GenBank/DDBJ databases">
        <title>Complete Genome of Thermincola ferriacetica strain Z-0001T.</title>
        <authorList>
            <person name="Lusk B."/>
            <person name="Badalamenti J.P."/>
            <person name="Parameswaran P."/>
            <person name="Bond D.R."/>
            <person name="Torres C.I."/>
        </authorList>
    </citation>
    <scope>NUCLEOTIDE SEQUENCE [LARGE SCALE GENOMIC DNA]</scope>
    <source>
        <strain evidence="3">Z-0001</strain>
    </source>
</reference>
<accession>A0A0L6W1R3</accession>
<dbReference type="InterPro" id="IPR013422">
    <property type="entry name" value="CRISPR-assoc_prot_Cas5_N"/>
</dbReference>
<dbReference type="Gene3D" id="3.30.70.2660">
    <property type="match status" value="1"/>
</dbReference>
<dbReference type="AlphaFoldDB" id="A0A0L6W1R3"/>
<dbReference type="Proteomes" id="UP000037175">
    <property type="component" value="Unassembled WGS sequence"/>
</dbReference>
<evidence type="ECO:0000313" key="2">
    <source>
        <dbReference type="EMBL" id="KNZ69512.1"/>
    </source>
</evidence>
<comment type="caution">
    <text evidence="2">The sequence shown here is derived from an EMBL/GenBank/DDBJ whole genome shotgun (WGS) entry which is preliminary data.</text>
</comment>
<dbReference type="PATRIC" id="fig|281456.6.peg.1846"/>
<organism evidence="2 3">
    <name type="scientific">Thermincola ferriacetica</name>
    <dbReference type="NCBI Taxonomy" id="281456"/>
    <lineage>
        <taxon>Bacteria</taxon>
        <taxon>Bacillati</taxon>
        <taxon>Bacillota</taxon>
        <taxon>Clostridia</taxon>
        <taxon>Eubacteriales</taxon>
        <taxon>Thermincolaceae</taxon>
        <taxon>Thermincola</taxon>
    </lineage>
</organism>
<keyword evidence="3" id="KW-1185">Reference proteome</keyword>
<sequence length="247" mass="28049">MKKIIVFDIRGPAAHFRKYFTNSSSLSYAFPPRTVITGMIGAILGLERDSYYELLSPDTAQVALKINCQVRKIMQTIKFINTKQLNWVNGYGGPTMIPTEIVVPQEGKELVYRVYFSHKDERIQKNLLEKLEHGPIFPLFLGRSEFLANPVLVGEFTAEPSQGAEVQTVVNMSLIEGQSLVFQPDAGKNLIYLKEQMPYAFGPGRKLIEICNMLYERSCQGITARFKTSPYYIDELDETLLFMEEGV</sequence>
<keyword evidence="1" id="KW-0051">Antiviral defense</keyword>
<proteinExistence type="predicted"/>
<dbReference type="GO" id="GO:0051607">
    <property type="term" value="P:defense response to virus"/>
    <property type="evidence" value="ECO:0007669"/>
    <property type="project" value="UniProtKB-KW"/>
</dbReference>
<protein>
    <submittedName>
        <fullName evidence="2">CRISPR-associated protein Cas5</fullName>
    </submittedName>
</protein>
<dbReference type="EMBL" id="LGTE01000011">
    <property type="protein sequence ID" value="KNZ69512.1"/>
    <property type="molecule type" value="Genomic_DNA"/>
</dbReference>
<dbReference type="RefSeq" id="WP_052217989.1">
    <property type="nucleotide sequence ID" value="NZ_LGTE01000011.1"/>
</dbReference>
<dbReference type="NCBIfam" id="TIGR02593">
    <property type="entry name" value="CRISPR_cas5"/>
    <property type="match status" value="1"/>
</dbReference>
<dbReference type="Pfam" id="PF09704">
    <property type="entry name" value="Cas_Cas5d"/>
    <property type="match status" value="1"/>
</dbReference>
<evidence type="ECO:0000256" key="1">
    <source>
        <dbReference type="ARBA" id="ARBA00023118"/>
    </source>
</evidence>
<name>A0A0L6W1R3_9FIRM</name>
<dbReference type="InterPro" id="IPR021124">
    <property type="entry name" value="CRISPR-assoc_prot_Cas5"/>
</dbReference>
<dbReference type="GO" id="GO:0043571">
    <property type="term" value="P:maintenance of CRISPR repeat elements"/>
    <property type="evidence" value="ECO:0007669"/>
    <property type="project" value="InterPro"/>
</dbReference>
<gene>
    <name evidence="2" type="ORF">Tfer_1756</name>
</gene>
<evidence type="ECO:0000313" key="3">
    <source>
        <dbReference type="Proteomes" id="UP000037175"/>
    </source>
</evidence>